<dbReference type="RefSeq" id="WP_054197505.1">
    <property type="nucleotide sequence ID" value="NZ_JNOC01000015.1"/>
</dbReference>
<gene>
    <name evidence="1" type="ORF">HPU229334_01340</name>
</gene>
<proteinExistence type="predicted"/>
<accession>A0A0N0LUH3</accession>
<dbReference type="Proteomes" id="UP000037997">
    <property type="component" value="Unassembled WGS sequence"/>
</dbReference>
<name>A0A0N0LUH3_9HELI</name>
<sequence>MKCKEIWYVNFDPSLGNEIKKIRPAVIIDDDYLASKSMRLIIPLTTWKSKFDLLPWLIKIQPNITNGLANISGFNIQQARYSSTNRFQNKIGIIDDVTLITVQKALIKFINPNLHKLI</sequence>
<dbReference type="Pfam" id="PF02452">
    <property type="entry name" value="PemK_toxin"/>
    <property type="match status" value="1"/>
</dbReference>
<organism evidence="1 2">
    <name type="scientific">Helicobacter pullorum</name>
    <dbReference type="NCBI Taxonomy" id="35818"/>
    <lineage>
        <taxon>Bacteria</taxon>
        <taxon>Pseudomonadati</taxon>
        <taxon>Campylobacterota</taxon>
        <taxon>Epsilonproteobacteria</taxon>
        <taxon>Campylobacterales</taxon>
        <taxon>Helicobacteraceae</taxon>
        <taxon>Helicobacter</taxon>
    </lineage>
</organism>
<dbReference type="SUPFAM" id="SSF50118">
    <property type="entry name" value="Cell growth inhibitor/plasmid maintenance toxic component"/>
    <property type="match status" value="1"/>
</dbReference>
<dbReference type="GO" id="GO:0003677">
    <property type="term" value="F:DNA binding"/>
    <property type="evidence" value="ECO:0007669"/>
    <property type="project" value="InterPro"/>
</dbReference>
<evidence type="ECO:0008006" key="3">
    <source>
        <dbReference type="Google" id="ProtNLM"/>
    </source>
</evidence>
<dbReference type="AlphaFoldDB" id="A0A0N0LUH3"/>
<evidence type="ECO:0000313" key="1">
    <source>
        <dbReference type="EMBL" id="KPH56399.1"/>
    </source>
</evidence>
<dbReference type="GO" id="GO:0006402">
    <property type="term" value="P:mRNA catabolic process"/>
    <property type="evidence" value="ECO:0007669"/>
    <property type="project" value="TreeGrafter"/>
</dbReference>
<dbReference type="PANTHER" id="PTHR33988">
    <property type="entry name" value="ENDORIBONUCLEASE MAZF-RELATED"/>
    <property type="match status" value="1"/>
</dbReference>
<reference evidence="1 2" key="1">
    <citation type="submission" date="2014-06" db="EMBL/GenBank/DDBJ databases">
        <title>Helicobacter pullorum isolates in fresh chicken meat - phenotypic and genotypic features.</title>
        <authorList>
            <person name="Borges V."/>
            <person name="Santos A."/>
            <person name="Correia C.B."/>
            <person name="Saraiva M."/>
            <person name="Menard A."/>
            <person name="Vieira L."/>
            <person name="Sampaio D.A."/>
            <person name="Gomes J.P."/>
            <person name="Oleastro M."/>
        </authorList>
    </citation>
    <scope>NUCLEOTIDE SEQUENCE [LARGE SCALE GENOMIC DNA]</scope>
    <source>
        <strain evidence="1 2">229334/12</strain>
    </source>
</reference>
<comment type="caution">
    <text evidence="1">The sequence shown here is derived from an EMBL/GenBank/DDBJ whole genome shotgun (WGS) entry which is preliminary data.</text>
</comment>
<dbReference type="PATRIC" id="fig|35818.11.peg.262"/>
<dbReference type="EMBL" id="JNOC01000015">
    <property type="protein sequence ID" value="KPH56399.1"/>
    <property type="molecule type" value="Genomic_DNA"/>
</dbReference>
<dbReference type="InterPro" id="IPR011067">
    <property type="entry name" value="Plasmid_toxin/cell-grow_inhib"/>
</dbReference>
<dbReference type="GO" id="GO:0004521">
    <property type="term" value="F:RNA endonuclease activity"/>
    <property type="evidence" value="ECO:0007669"/>
    <property type="project" value="TreeGrafter"/>
</dbReference>
<dbReference type="GO" id="GO:0016075">
    <property type="term" value="P:rRNA catabolic process"/>
    <property type="evidence" value="ECO:0007669"/>
    <property type="project" value="TreeGrafter"/>
</dbReference>
<dbReference type="InterPro" id="IPR003477">
    <property type="entry name" value="PemK-like"/>
</dbReference>
<dbReference type="Gene3D" id="2.30.30.110">
    <property type="match status" value="1"/>
</dbReference>
<protein>
    <recommendedName>
        <fullName evidence="3">mRNA interferase</fullName>
    </recommendedName>
</protein>
<evidence type="ECO:0000313" key="2">
    <source>
        <dbReference type="Proteomes" id="UP000037997"/>
    </source>
</evidence>
<dbReference type="PANTHER" id="PTHR33988:SF1">
    <property type="entry name" value="ENDORIBONUCLEASE MAZF7-RELATED"/>
    <property type="match status" value="1"/>
</dbReference>